<evidence type="ECO:0000256" key="1">
    <source>
        <dbReference type="SAM" id="Coils"/>
    </source>
</evidence>
<accession>A0AAW2R293</accession>
<organism evidence="2">
    <name type="scientific">Sesamum radiatum</name>
    <name type="common">Black benniseed</name>
    <dbReference type="NCBI Taxonomy" id="300843"/>
    <lineage>
        <taxon>Eukaryota</taxon>
        <taxon>Viridiplantae</taxon>
        <taxon>Streptophyta</taxon>
        <taxon>Embryophyta</taxon>
        <taxon>Tracheophyta</taxon>
        <taxon>Spermatophyta</taxon>
        <taxon>Magnoliopsida</taxon>
        <taxon>eudicotyledons</taxon>
        <taxon>Gunneridae</taxon>
        <taxon>Pentapetalae</taxon>
        <taxon>asterids</taxon>
        <taxon>lamiids</taxon>
        <taxon>Lamiales</taxon>
        <taxon>Pedaliaceae</taxon>
        <taxon>Sesamum</taxon>
    </lineage>
</organism>
<dbReference type="AlphaFoldDB" id="A0AAW2R293"/>
<proteinExistence type="predicted"/>
<protein>
    <submittedName>
        <fullName evidence="2">Uncharacterized protein</fullName>
    </submittedName>
</protein>
<reference evidence="2" key="1">
    <citation type="submission" date="2020-06" db="EMBL/GenBank/DDBJ databases">
        <authorList>
            <person name="Li T."/>
            <person name="Hu X."/>
            <person name="Zhang T."/>
            <person name="Song X."/>
            <person name="Zhang H."/>
            <person name="Dai N."/>
            <person name="Sheng W."/>
            <person name="Hou X."/>
            <person name="Wei L."/>
        </authorList>
    </citation>
    <scope>NUCLEOTIDE SEQUENCE</scope>
    <source>
        <strain evidence="2">G02</strain>
        <tissue evidence="2">Leaf</tissue>
    </source>
</reference>
<sequence>MWSDLLVKISNTPIEFISSIEDDVYLVLESMKNFHKFGISKAEESLNVFFVKVVAYDEARSLSSEKLSRSLLEQQLKKVKDRPQDAQAKVSEEASMVGSTMDKLEHIKKEIVELKEQRTSLCAILKEQKQLDHDAQAKVHEIEEDISALENTTRLNDAIVENLKSLRVRLVILKDDLKSLNCFT</sequence>
<gene>
    <name evidence="2" type="ORF">Sradi_3312600</name>
</gene>
<name>A0AAW2R293_SESRA</name>
<feature type="coiled-coil region" evidence="1">
    <location>
        <begin position="97"/>
        <end position="152"/>
    </location>
</feature>
<reference evidence="2" key="2">
    <citation type="journal article" date="2024" name="Plant">
        <title>Genomic evolution and insights into agronomic trait innovations of Sesamum species.</title>
        <authorList>
            <person name="Miao H."/>
            <person name="Wang L."/>
            <person name="Qu L."/>
            <person name="Liu H."/>
            <person name="Sun Y."/>
            <person name="Le M."/>
            <person name="Wang Q."/>
            <person name="Wei S."/>
            <person name="Zheng Y."/>
            <person name="Lin W."/>
            <person name="Duan Y."/>
            <person name="Cao H."/>
            <person name="Xiong S."/>
            <person name="Wang X."/>
            <person name="Wei L."/>
            <person name="Li C."/>
            <person name="Ma Q."/>
            <person name="Ju M."/>
            <person name="Zhao R."/>
            <person name="Li G."/>
            <person name="Mu C."/>
            <person name="Tian Q."/>
            <person name="Mei H."/>
            <person name="Zhang T."/>
            <person name="Gao T."/>
            <person name="Zhang H."/>
        </authorList>
    </citation>
    <scope>NUCLEOTIDE SEQUENCE</scope>
    <source>
        <strain evidence="2">G02</strain>
    </source>
</reference>
<dbReference type="EMBL" id="JACGWJ010000014">
    <property type="protein sequence ID" value="KAL0373969.1"/>
    <property type="molecule type" value="Genomic_DNA"/>
</dbReference>
<keyword evidence="1" id="KW-0175">Coiled coil</keyword>
<comment type="caution">
    <text evidence="2">The sequence shown here is derived from an EMBL/GenBank/DDBJ whole genome shotgun (WGS) entry which is preliminary data.</text>
</comment>
<evidence type="ECO:0000313" key="2">
    <source>
        <dbReference type="EMBL" id="KAL0373969.1"/>
    </source>
</evidence>